<keyword evidence="1" id="KW-1133">Transmembrane helix</keyword>
<dbReference type="RefSeq" id="WP_154439005.1">
    <property type="nucleotide sequence ID" value="NZ_JAHLPJ010000001.1"/>
</dbReference>
<feature type="transmembrane region" description="Helical" evidence="1">
    <location>
        <begin position="103"/>
        <end position="122"/>
    </location>
</feature>
<keyword evidence="1" id="KW-0812">Transmembrane</keyword>
<name>A0A6N7XF20_9FIRM</name>
<dbReference type="Pfam" id="PF04020">
    <property type="entry name" value="Phage_holin_4_2"/>
    <property type="match status" value="1"/>
</dbReference>
<proteinExistence type="predicted"/>
<organism evidence="2 3">
    <name type="scientific">Tissierella pigra</name>
    <dbReference type="NCBI Taxonomy" id="2607614"/>
    <lineage>
        <taxon>Bacteria</taxon>
        <taxon>Bacillati</taxon>
        <taxon>Bacillota</taxon>
        <taxon>Tissierellia</taxon>
        <taxon>Tissierellales</taxon>
        <taxon>Tissierellaceae</taxon>
        <taxon>Tissierella</taxon>
    </lineage>
</organism>
<feature type="transmembrane region" description="Helical" evidence="1">
    <location>
        <begin position="20"/>
        <end position="42"/>
    </location>
</feature>
<protein>
    <submittedName>
        <fullName evidence="2">Phage holin family protein</fullName>
    </submittedName>
</protein>
<comment type="caution">
    <text evidence="2">The sequence shown here is derived from an EMBL/GenBank/DDBJ whole genome shotgun (WGS) entry which is preliminary data.</text>
</comment>
<gene>
    <name evidence="2" type="ORF">FYJ83_03740</name>
</gene>
<sequence length="127" mass="13724">MDDKNRNPERDREREDNFNVGEMIIRVLVTAIVVGIAAYFTPGFTIDGIWSLILASIVIGVLDHLIQKFTGVSASPFGRGLSGFLVAALILYVTKFIIPGFHISVWGAIIGALVIGIVDAIIPGRAM</sequence>
<dbReference type="EMBL" id="VUNQ01000005">
    <property type="protein sequence ID" value="MSU00579.1"/>
    <property type="molecule type" value="Genomic_DNA"/>
</dbReference>
<reference evidence="2 3" key="1">
    <citation type="submission" date="2019-09" db="EMBL/GenBank/DDBJ databases">
        <title>In-depth cultivation of the pig gut microbiome towards novel bacterial diversity and tailored functional studies.</title>
        <authorList>
            <person name="Wylensek D."/>
            <person name="Hitch T.C.A."/>
            <person name="Clavel T."/>
        </authorList>
    </citation>
    <scope>NUCLEOTIDE SEQUENCE [LARGE SCALE GENOMIC DNA]</scope>
    <source>
        <strain evidence="2 3">WCA3-693-APC-4?</strain>
    </source>
</reference>
<evidence type="ECO:0000256" key="1">
    <source>
        <dbReference type="SAM" id="Phobius"/>
    </source>
</evidence>
<dbReference type="PANTHER" id="PTHR37309:SF1">
    <property type="entry name" value="SLR0284 PROTEIN"/>
    <property type="match status" value="1"/>
</dbReference>
<dbReference type="AlphaFoldDB" id="A0A6N7XF20"/>
<dbReference type="PANTHER" id="PTHR37309">
    <property type="entry name" value="SLR0284 PROTEIN"/>
    <property type="match status" value="1"/>
</dbReference>
<dbReference type="Proteomes" id="UP000469523">
    <property type="component" value="Unassembled WGS sequence"/>
</dbReference>
<evidence type="ECO:0000313" key="2">
    <source>
        <dbReference type="EMBL" id="MSU00579.1"/>
    </source>
</evidence>
<accession>A0A6N7XF20</accession>
<dbReference type="InterPro" id="IPR007165">
    <property type="entry name" value="Phage_holin_4_2"/>
</dbReference>
<evidence type="ECO:0000313" key="3">
    <source>
        <dbReference type="Proteomes" id="UP000469523"/>
    </source>
</evidence>
<keyword evidence="1" id="KW-0472">Membrane</keyword>
<keyword evidence="3" id="KW-1185">Reference proteome</keyword>
<feature type="transmembrane region" description="Helical" evidence="1">
    <location>
        <begin position="78"/>
        <end position="97"/>
    </location>
</feature>